<dbReference type="OrthoDB" id="3173400at2"/>
<gene>
    <name evidence="2" type="ORF">Sps_01954</name>
</gene>
<dbReference type="InterPro" id="IPR029441">
    <property type="entry name" value="Cass2"/>
</dbReference>
<organism evidence="2 3">
    <name type="scientific">Shewanella psychrophila</name>
    <dbReference type="NCBI Taxonomy" id="225848"/>
    <lineage>
        <taxon>Bacteria</taxon>
        <taxon>Pseudomonadati</taxon>
        <taxon>Pseudomonadota</taxon>
        <taxon>Gammaproteobacteria</taxon>
        <taxon>Alteromonadales</taxon>
        <taxon>Shewanellaceae</taxon>
        <taxon>Shewanella</taxon>
    </lineage>
</organism>
<dbReference type="RefSeq" id="WP_077752324.1">
    <property type="nucleotide sequence ID" value="NZ_CP014782.1"/>
</dbReference>
<dbReference type="STRING" id="225848.Sps_01954"/>
<dbReference type="SUPFAM" id="SSF55136">
    <property type="entry name" value="Probable bacterial effector-binding domain"/>
    <property type="match status" value="1"/>
</dbReference>
<keyword evidence="3" id="KW-1185">Reference proteome</keyword>
<dbReference type="InterPro" id="IPR011256">
    <property type="entry name" value="Reg_factor_effector_dom_sf"/>
</dbReference>
<proteinExistence type="predicted"/>
<dbReference type="PANTHER" id="PTHR36444:SF2">
    <property type="entry name" value="TRANSCRIPTIONAL REGULATOR PROTEIN YOBU-RELATED"/>
    <property type="match status" value="1"/>
</dbReference>
<dbReference type="AlphaFoldDB" id="A0A1S6HNN4"/>
<evidence type="ECO:0000259" key="1">
    <source>
        <dbReference type="SMART" id="SM00871"/>
    </source>
</evidence>
<accession>A0A1S6HNN4</accession>
<evidence type="ECO:0000313" key="2">
    <source>
        <dbReference type="EMBL" id="AQS37114.1"/>
    </source>
</evidence>
<dbReference type="EMBL" id="CP014782">
    <property type="protein sequence ID" value="AQS37114.1"/>
    <property type="molecule type" value="Genomic_DNA"/>
</dbReference>
<dbReference type="InterPro" id="IPR010499">
    <property type="entry name" value="AraC_E-bd"/>
</dbReference>
<dbReference type="Pfam" id="PF14526">
    <property type="entry name" value="Cass2"/>
    <property type="match status" value="1"/>
</dbReference>
<dbReference type="KEGG" id="spsw:Sps_01954"/>
<dbReference type="PANTHER" id="PTHR36444">
    <property type="entry name" value="TRANSCRIPTIONAL REGULATOR PROTEIN YOBU-RELATED"/>
    <property type="match status" value="1"/>
</dbReference>
<dbReference type="SMART" id="SM00871">
    <property type="entry name" value="AraC_E_bind"/>
    <property type="match status" value="1"/>
</dbReference>
<dbReference type="Proteomes" id="UP000189545">
    <property type="component" value="Chromosome"/>
</dbReference>
<name>A0A1S6HNN4_9GAMM</name>
<sequence>MSEIKDVMASPVLVNQAVTGVWGLAVRTSNHAEQDVETQKIAPLWQQLMSRSEVQSNTSSPMYGCYYGYESNHNGEFSVLAGLAAGVSKVVDDGSHLNGLSETNELTELTLAAGKYLCFSAKGEVPGIVISLWGQIWQYFEASHCQFERSYNTDYECYTSMDGVDIYIGVKQRK</sequence>
<feature type="domain" description="AraC effector-binding" evidence="1">
    <location>
        <begin position="9"/>
        <end position="171"/>
    </location>
</feature>
<protein>
    <recommendedName>
        <fullName evidence="1">AraC effector-binding domain-containing protein</fullName>
    </recommendedName>
</protein>
<dbReference type="InterPro" id="IPR053182">
    <property type="entry name" value="YobU-like_regulator"/>
</dbReference>
<dbReference type="Gene3D" id="3.20.80.10">
    <property type="entry name" value="Regulatory factor, effector binding domain"/>
    <property type="match status" value="1"/>
</dbReference>
<evidence type="ECO:0000313" key="3">
    <source>
        <dbReference type="Proteomes" id="UP000189545"/>
    </source>
</evidence>
<reference evidence="2 3" key="1">
    <citation type="submission" date="2016-03" db="EMBL/GenBank/DDBJ databases">
        <title>Complete genome sequence of Shewanella psychrophila WP2, a deep sea bacterium isolated from west Pacific sediment.</title>
        <authorList>
            <person name="Xu G."/>
            <person name="Jian H."/>
        </authorList>
    </citation>
    <scope>NUCLEOTIDE SEQUENCE [LARGE SCALE GENOMIC DNA]</scope>
    <source>
        <strain evidence="2 3">WP2</strain>
    </source>
</reference>